<proteinExistence type="inferred from homology"/>
<keyword evidence="3" id="KW-0433">Leucine-rich repeat</keyword>
<dbReference type="EMBL" id="QDLQ01000041">
    <property type="protein sequence ID" value="PVI93423.1"/>
    <property type="molecule type" value="Genomic_DNA"/>
</dbReference>
<gene>
    <name evidence="6" type="ORF">C4860_24675</name>
</gene>
<accession>A0A2T8SVH7</accession>
<evidence type="ECO:0000256" key="2">
    <source>
        <dbReference type="ARBA" id="ARBA00009868"/>
    </source>
</evidence>
<dbReference type="InterPro" id="IPR051071">
    <property type="entry name" value="LRR-bact_E3_ubiq_ligases"/>
</dbReference>
<dbReference type="Gene3D" id="3.80.10.10">
    <property type="entry name" value="Ribonuclease Inhibitor"/>
    <property type="match status" value="1"/>
</dbReference>
<comment type="subcellular location">
    <subcellularLocation>
        <location evidence="1">Secreted</location>
    </subcellularLocation>
</comment>
<feature type="compositionally biased region" description="Polar residues" evidence="5">
    <location>
        <begin position="10"/>
        <end position="20"/>
    </location>
</feature>
<dbReference type="RefSeq" id="WP_001637929.1">
    <property type="nucleotide sequence ID" value="NZ_JYRE01000080.1"/>
</dbReference>
<dbReference type="InterPro" id="IPR001611">
    <property type="entry name" value="Leu-rich_rpt"/>
</dbReference>
<dbReference type="InterPro" id="IPR032675">
    <property type="entry name" value="LRR_dom_sf"/>
</dbReference>
<dbReference type="Proteomes" id="UP000245912">
    <property type="component" value="Unassembled WGS sequence"/>
</dbReference>
<dbReference type="SUPFAM" id="SSF52058">
    <property type="entry name" value="L domain-like"/>
    <property type="match status" value="1"/>
</dbReference>
<dbReference type="Pfam" id="PF00560">
    <property type="entry name" value="LRR_1"/>
    <property type="match status" value="1"/>
</dbReference>
<evidence type="ECO:0000256" key="4">
    <source>
        <dbReference type="ARBA" id="ARBA00022737"/>
    </source>
</evidence>
<dbReference type="PANTHER" id="PTHR47114:SF2">
    <property type="entry name" value="OLIGODENDROCYTE-MYELIN GLYCOPROTEIN"/>
    <property type="match status" value="1"/>
</dbReference>
<organism evidence="6 7">
    <name type="scientific">Salmonella enterica</name>
    <name type="common">Salmonella choleraesuis</name>
    <dbReference type="NCBI Taxonomy" id="28901"/>
    <lineage>
        <taxon>Bacteria</taxon>
        <taxon>Pseudomonadati</taxon>
        <taxon>Pseudomonadota</taxon>
        <taxon>Gammaproteobacteria</taxon>
        <taxon>Enterobacterales</taxon>
        <taxon>Enterobacteriaceae</taxon>
        <taxon>Salmonella</taxon>
    </lineage>
</organism>
<comment type="similarity">
    <text evidence="2">Belongs to the LRR-containing bacterial E3 ligase family.</text>
</comment>
<feature type="region of interest" description="Disordered" evidence="5">
    <location>
        <begin position="1"/>
        <end position="29"/>
    </location>
</feature>
<reference evidence="6 7" key="1">
    <citation type="submission" date="2018-04" db="EMBL/GenBank/DDBJ databases">
        <title>Serotype diversity and antimicrobial resistance among Salmonella enterica isolated from patients at an equine referral hospital.</title>
        <authorList>
            <person name="Leon I.M."/>
            <person name="Lawhon S.D."/>
            <person name="Norman K.N."/>
            <person name="Threadgill D.S."/>
            <person name="Ohta N."/>
            <person name="Vinasco J."/>
            <person name="Scott H.M."/>
        </authorList>
    </citation>
    <scope>NUCLEOTIDE SEQUENCE [LARGE SCALE GENOMIC DNA]</scope>
    <source>
        <strain evidence="6 7">235</strain>
    </source>
</reference>
<evidence type="ECO:0000313" key="6">
    <source>
        <dbReference type="EMBL" id="PVI93423.1"/>
    </source>
</evidence>
<protein>
    <recommendedName>
        <fullName evidence="8">E3 ubiquitin--protein ligase</fullName>
    </recommendedName>
</protein>
<evidence type="ECO:0000313" key="7">
    <source>
        <dbReference type="Proteomes" id="UP000245912"/>
    </source>
</evidence>
<sequence length="506" mass="57013">MLPSNDIRPGQNSQISSTNVPAMGVAADPSSENEKYIKAWQEWKNSAPEGGRESRELAVNGLYDCLQRQAYRLELVNLELSCLPVLPTHITTLDVSHNRLTALPDLPSSLTSLEADENQLTALPASLPERLEILRCDYNLLETLPKTLSSLPLRHLSVSDNRLSALPEGIAHLSGGTINLQRNPLSEQTIKELQSMTATAGYQGPRIYFDMPREITSVRPERLLTNCVADWFSSGCEALPIDFLPESRKTCQHNSPSGEDGSRNTAINRLDGMKDKLKLANPELCDPMQTDKAVHTDKIDSEIIKAFDDKYKQSLPLKEQIAGKYHSIEMCLAIRGRMKAIKSTAGYLQNPTTEKRPFFTLSKNESTGYVLHNQFSGERLTANGKFCFIIPVDEPNSIFLLENDPTSHYGHSSLSRREWVKTTDFLSKKYYLERTLNANKHPWGWNYPEDTYLSGELFFNDGNLVMWNNMSGHYRGAPYNAYYNMSPSINLLLPLDKYIGEFGIQR</sequence>
<dbReference type="PANTHER" id="PTHR47114">
    <property type="match status" value="1"/>
</dbReference>
<evidence type="ECO:0000256" key="1">
    <source>
        <dbReference type="ARBA" id="ARBA00004613"/>
    </source>
</evidence>
<dbReference type="GO" id="GO:0005576">
    <property type="term" value="C:extracellular region"/>
    <property type="evidence" value="ECO:0007669"/>
    <property type="project" value="UniProtKB-SubCell"/>
</dbReference>
<comment type="caution">
    <text evidence="6">The sequence shown here is derived from an EMBL/GenBank/DDBJ whole genome shotgun (WGS) entry which is preliminary data.</text>
</comment>
<keyword evidence="4" id="KW-0677">Repeat</keyword>
<evidence type="ECO:0000256" key="3">
    <source>
        <dbReference type="ARBA" id="ARBA00022614"/>
    </source>
</evidence>
<dbReference type="SMART" id="SM00364">
    <property type="entry name" value="LRR_BAC"/>
    <property type="match status" value="4"/>
</dbReference>
<evidence type="ECO:0000256" key="5">
    <source>
        <dbReference type="SAM" id="MobiDB-lite"/>
    </source>
</evidence>
<name>A0A2T8SVH7_SALER</name>
<evidence type="ECO:0008006" key="8">
    <source>
        <dbReference type="Google" id="ProtNLM"/>
    </source>
</evidence>
<dbReference type="PROSITE" id="PS51450">
    <property type="entry name" value="LRR"/>
    <property type="match status" value="1"/>
</dbReference>
<dbReference type="AlphaFoldDB" id="A0A2T8SVH7"/>